<evidence type="ECO:0000256" key="3">
    <source>
        <dbReference type="ARBA" id="ARBA00023242"/>
    </source>
</evidence>
<feature type="compositionally biased region" description="Basic and acidic residues" evidence="5">
    <location>
        <begin position="1172"/>
        <end position="1182"/>
    </location>
</feature>
<keyword evidence="2" id="KW-0677">Repeat</keyword>
<feature type="region of interest" description="Disordered" evidence="5">
    <location>
        <begin position="1"/>
        <end position="29"/>
    </location>
</feature>
<feature type="repeat" description="ANK" evidence="4">
    <location>
        <begin position="426"/>
        <end position="458"/>
    </location>
</feature>
<feature type="compositionally biased region" description="Basic and acidic residues" evidence="5">
    <location>
        <begin position="1102"/>
        <end position="1127"/>
    </location>
</feature>
<feature type="domain" description="DUF7593" evidence="6">
    <location>
        <begin position="1318"/>
        <end position="1473"/>
    </location>
</feature>
<feature type="compositionally biased region" description="Basic and acidic residues" evidence="5">
    <location>
        <begin position="863"/>
        <end position="907"/>
    </location>
</feature>
<dbReference type="GO" id="GO:0000724">
    <property type="term" value="P:double-strand break repair via homologous recombination"/>
    <property type="evidence" value="ECO:0007669"/>
    <property type="project" value="TreeGrafter"/>
</dbReference>
<sequence length="1503" mass="167241">MTSTVSSLPTPVPPQQQQQAPSPAHGMNGISSLALNAKLLSMAGALAINSPGGPGQQQPHLPTLNEPASSSSHHDSDSEAETVVLSLGRGRSRSNRRSNDESNNNHNNNDDDRLAAPSHKRTANGGADSKSSNPSSRSDRDANNLNNTTSNNNNNNNSNNDDDVAAAYSSELSSAPSSRAPSSKRPSAKDASSSSHASRKRTASPSRLTHSPPRRKIVKTNHDEPNNNSSSNSIINDRRSLKRKTREVSVDRKIKTEDESPRGVRIKSSPPVSPPPSGNTNGTTKQNNATPLSRPGHSRKRSVPHLDTSSSSRKTPTASVGNKHHKAKRTGGRPAALNFHDSDNEVKSTSSSRSNSPHVATNSRRRRPSLSGPAASPARLVGPGHKMKRDKTGRNQLHKVCGKGDLDEAKACLAGEPELLNEADNAGYLPIHAAALAGHDGIVAWLIDRGAVVDKPAEDLSTPLLDAVENGHIDVVNILLENGADPRHRNKAGQSSVDIAMTQRQQLTDEDERTAMEQVEEALKAALAKMKTKKRPDDETRKNESSSSRAASVASPSHFSPPPQSNPIMSGSSSRRRTGRGEPTRNEFLWLDAGKGGQAKLKQASRDGDMEMAGKLLESGIVPDPESMMLAARGGHLDVLNLLVAFGGDSDPDPKDVIRQHTKDKSQFPLVTGEETPLLATIGRNNIEVLKLLLRSESMKEPRRLDHKGRSYPEIARHRAGENWEEEVKLLQAAFDAAGPQKTKKSSREKLDSSSPVASRKELKEKERSKAERKELKADEAAKKAKRLRRRTASPAASSAMDDTAPSEREISPAIARTKLKDLDKQKRKERTVESDYSAISDSNATVDGTKTKKRRLVLGKDLASKEEKKEKPAITATKDEKPAKKRTDEMEVDHPPKREKEKDGKKKKEKQQQQQPEDEDVDMADAPRPKKKVADPERHAKREQSLDKRHRESSSSSSRPVASNDHNNSDADAVHTKADALAKKRRKMEEDDAKPIKKEERQEEGRKSKEERLAERESRRLESEKAAKLKAKAEKAEKAEKEKADKADKTEKTAEVAGKDSDEAAAALLERKREKRKRREEALKEQAAREAKEAESSTTKRSKERDTTASDIEGRKSRKEKDKDAMDVDTEVQPKRRKHSGDAETLTVDEAPAKSKKRKSNGASPAPSSVSDDKNSTRHLSDLSNGKSNRGSSVREETKKVEPKIEPTDEMLTEERERELERQRLEKEQKEQEIKEQERKKQEAARLEEEKRRERERLEQERIAAQKEEERRKQLMEAMRRLEAKLVESAAVTLSQSHEQCVSLHAMTKERFDDQQRISRLPMIYRDALTASCKEDFAARIWEDFSMFLPLYCVEHGDQQETWVSNAQASLILGCPHDLDLTTCKVPASRSFEHTLTNADSNFERRQATNMERQALKQNFHALHSFYKAPRDFDFNVEEESERQEAEQNKFLALPNVFWIKVSDLNKILHSDARYCDIVNKYMRNGQIPHALLWVDEDAMTD</sequence>
<dbReference type="InterPro" id="IPR056485">
    <property type="entry name" value="ARM_KRIT1"/>
</dbReference>
<feature type="compositionally biased region" description="Polar residues" evidence="5">
    <location>
        <begin position="307"/>
        <end position="320"/>
    </location>
</feature>
<comment type="subcellular location">
    <subcellularLocation>
        <location evidence="1">Nucleus</location>
    </subcellularLocation>
</comment>
<dbReference type="Pfam" id="PF24521">
    <property type="entry name" value="Ank_KRIT1"/>
    <property type="match status" value="1"/>
</dbReference>
<dbReference type="PANTHER" id="PTHR46358:SF1">
    <property type="entry name" value="TONSOKU-LIKE PROTEIN"/>
    <property type="match status" value="1"/>
</dbReference>
<protein>
    <submittedName>
        <fullName evidence="8">Uncharacterized protein</fullName>
    </submittedName>
</protein>
<feature type="compositionally biased region" description="Low complexity" evidence="5">
    <location>
        <begin position="143"/>
        <end position="196"/>
    </location>
</feature>
<feature type="repeat" description="ANK" evidence="4">
    <location>
        <begin position="459"/>
        <end position="491"/>
    </location>
</feature>
<dbReference type="GO" id="GO:0031297">
    <property type="term" value="P:replication fork processing"/>
    <property type="evidence" value="ECO:0007669"/>
    <property type="project" value="TreeGrafter"/>
</dbReference>
<dbReference type="PROSITE" id="PS50297">
    <property type="entry name" value="ANK_REP_REGION"/>
    <property type="match status" value="2"/>
</dbReference>
<keyword evidence="4" id="KW-0040">ANK repeat</keyword>
<name>S8ATJ4_DACHA</name>
<evidence type="ECO:0000313" key="8">
    <source>
        <dbReference type="EMBL" id="EPS44286.1"/>
    </source>
</evidence>
<dbReference type="GO" id="GO:0043596">
    <property type="term" value="C:nuclear replication fork"/>
    <property type="evidence" value="ECO:0007669"/>
    <property type="project" value="TreeGrafter"/>
</dbReference>
<dbReference type="HOGENOM" id="CLU_249138_0_0_1"/>
<gene>
    <name evidence="8" type="ORF">H072_1729</name>
</gene>
<feature type="compositionally biased region" description="Basic residues" evidence="5">
    <location>
        <begin position="385"/>
        <end position="395"/>
    </location>
</feature>
<comment type="caution">
    <text evidence="8">The sequence shown here is derived from an EMBL/GenBank/DDBJ whole genome shotgun (WGS) entry which is preliminary data.</text>
</comment>
<keyword evidence="9" id="KW-1185">Reference proteome</keyword>
<feature type="compositionally biased region" description="Basic and acidic residues" evidence="5">
    <location>
        <begin position="1080"/>
        <end position="1096"/>
    </location>
</feature>
<dbReference type="Pfam" id="PF12796">
    <property type="entry name" value="Ank_2"/>
    <property type="match status" value="1"/>
</dbReference>
<feature type="region of interest" description="Disordered" evidence="5">
    <location>
        <begin position="46"/>
        <end position="395"/>
    </location>
</feature>
<dbReference type="Proteomes" id="UP000015100">
    <property type="component" value="Unassembled WGS sequence"/>
</dbReference>
<dbReference type="InterPro" id="IPR056015">
    <property type="entry name" value="DUF7593"/>
</dbReference>
<feature type="compositionally biased region" description="Basic residues" evidence="5">
    <location>
        <begin position="322"/>
        <end position="331"/>
    </location>
</feature>
<keyword evidence="3" id="KW-0539">Nucleus</keyword>
<feature type="compositionally biased region" description="Basic and acidic residues" evidence="5">
    <location>
        <begin position="1194"/>
        <end position="1260"/>
    </location>
</feature>
<proteinExistence type="predicted"/>
<evidence type="ECO:0000259" key="7">
    <source>
        <dbReference type="Pfam" id="PF24521"/>
    </source>
</evidence>
<dbReference type="PANTHER" id="PTHR46358">
    <property type="entry name" value="TONSOKU-LIKE PROTEIN"/>
    <property type="match status" value="1"/>
</dbReference>
<dbReference type="InterPro" id="IPR052311">
    <property type="entry name" value="MMS22L-TONSL_complex_comp"/>
</dbReference>
<dbReference type="PROSITE" id="PS50088">
    <property type="entry name" value="ANK_REPEAT"/>
    <property type="match status" value="2"/>
</dbReference>
<dbReference type="OrthoDB" id="194358at2759"/>
<dbReference type="SUPFAM" id="SSF48403">
    <property type="entry name" value="Ankyrin repeat"/>
    <property type="match status" value="1"/>
</dbReference>
<feature type="region of interest" description="Disordered" evidence="5">
    <location>
        <begin position="736"/>
        <end position="1260"/>
    </location>
</feature>
<feature type="compositionally biased region" description="Low complexity" evidence="5">
    <location>
        <begin position="1"/>
        <end position="24"/>
    </location>
</feature>
<evidence type="ECO:0000256" key="4">
    <source>
        <dbReference type="PROSITE-ProRule" id="PRU00023"/>
    </source>
</evidence>
<feature type="compositionally biased region" description="Basic and acidic residues" evidence="5">
    <location>
        <begin position="535"/>
        <end position="544"/>
    </location>
</feature>
<organism evidence="8 9">
    <name type="scientific">Dactylellina haptotyla (strain CBS 200.50)</name>
    <name type="common">Nematode-trapping fungus</name>
    <name type="synonym">Monacrosporium haptotylum</name>
    <dbReference type="NCBI Taxonomy" id="1284197"/>
    <lineage>
        <taxon>Eukaryota</taxon>
        <taxon>Fungi</taxon>
        <taxon>Dikarya</taxon>
        <taxon>Ascomycota</taxon>
        <taxon>Pezizomycotina</taxon>
        <taxon>Orbiliomycetes</taxon>
        <taxon>Orbiliales</taxon>
        <taxon>Orbiliaceae</taxon>
        <taxon>Dactylellina</taxon>
    </lineage>
</organism>
<evidence type="ECO:0000313" key="9">
    <source>
        <dbReference type="Proteomes" id="UP000015100"/>
    </source>
</evidence>
<reference evidence="9" key="2">
    <citation type="submission" date="2013-04" db="EMBL/GenBank/DDBJ databases">
        <title>Genomic mechanisms accounting for the adaptation to parasitism in nematode-trapping fungi.</title>
        <authorList>
            <person name="Ahren D.G."/>
        </authorList>
    </citation>
    <scope>NUCLEOTIDE SEQUENCE [LARGE SCALE GENOMIC DNA]</scope>
    <source>
        <strain evidence="9">CBS 200.50</strain>
    </source>
</reference>
<feature type="domain" description="KRIT1 ARM-repeats" evidence="7">
    <location>
        <begin position="577"/>
        <end position="737"/>
    </location>
</feature>
<feature type="compositionally biased region" description="Polar residues" evidence="5">
    <location>
        <begin position="838"/>
        <end position="849"/>
    </location>
</feature>
<dbReference type="OMA" id="GYNTPML"/>
<dbReference type="STRING" id="1284197.S8ATJ4"/>
<dbReference type="Pfam" id="PF24513">
    <property type="entry name" value="DUF7593"/>
    <property type="match status" value="1"/>
</dbReference>
<feature type="compositionally biased region" description="Polar residues" evidence="5">
    <location>
        <begin position="278"/>
        <end position="291"/>
    </location>
</feature>
<feature type="compositionally biased region" description="Basic and acidic residues" evidence="5">
    <location>
        <begin position="926"/>
        <end position="954"/>
    </location>
</feature>
<feature type="region of interest" description="Disordered" evidence="5">
    <location>
        <begin position="528"/>
        <end position="591"/>
    </location>
</feature>
<feature type="compositionally biased region" description="Polar residues" evidence="5">
    <location>
        <begin position="1183"/>
        <end position="1193"/>
    </location>
</feature>
<dbReference type="eggNOG" id="KOG0504">
    <property type="taxonomic scope" value="Eukaryota"/>
</dbReference>
<evidence type="ECO:0000256" key="2">
    <source>
        <dbReference type="ARBA" id="ARBA00022737"/>
    </source>
</evidence>
<reference evidence="8 9" key="1">
    <citation type="journal article" date="2013" name="PLoS Genet.">
        <title>Genomic mechanisms accounting for the adaptation to parasitism in nematode-trapping fungi.</title>
        <authorList>
            <person name="Meerupati T."/>
            <person name="Andersson K.M."/>
            <person name="Friman E."/>
            <person name="Kumar D."/>
            <person name="Tunlid A."/>
            <person name="Ahren D."/>
        </authorList>
    </citation>
    <scope>NUCLEOTIDE SEQUENCE [LARGE SCALE GENOMIC DNA]</scope>
    <source>
        <strain evidence="8 9">CBS 200.50</strain>
    </source>
</reference>
<dbReference type="InterPro" id="IPR036770">
    <property type="entry name" value="Ankyrin_rpt-contain_sf"/>
</dbReference>
<feature type="compositionally biased region" description="Basic and acidic residues" evidence="5">
    <location>
        <begin position="968"/>
        <end position="1063"/>
    </location>
</feature>
<evidence type="ECO:0000259" key="6">
    <source>
        <dbReference type="Pfam" id="PF24513"/>
    </source>
</evidence>
<dbReference type="Gene3D" id="1.25.40.20">
    <property type="entry name" value="Ankyrin repeat-containing domain"/>
    <property type="match status" value="2"/>
</dbReference>
<feature type="compositionally biased region" description="Polar residues" evidence="5">
    <location>
        <begin position="1162"/>
        <end position="1171"/>
    </location>
</feature>
<feature type="compositionally biased region" description="Polar residues" evidence="5">
    <location>
        <begin position="347"/>
        <end position="362"/>
    </location>
</feature>
<feature type="compositionally biased region" description="Low complexity" evidence="5">
    <location>
        <begin position="127"/>
        <end position="136"/>
    </location>
</feature>
<dbReference type="InterPro" id="IPR002110">
    <property type="entry name" value="Ankyrin_rpt"/>
</dbReference>
<feature type="compositionally biased region" description="Basic and acidic residues" evidence="5">
    <location>
        <begin position="246"/>
        <end position="262"/>
    </location>
</feature>
<feature type="compositionally biased region" description="Basic and acidic residues" evidence="5">
    <location>
        <begin position="759"/>
        <end position="783"/>
    </location>
</feature>
<evidence type="ECO:0000256" key="5">
    <source>
        <dbReference type="SAM" id="MobiDB-lite"/>
    </source>
</evidence>
<accession>S8ATJ4</accession>
<dbReference type="EMBL" id="AQGS01000054">
    <property type="protein sequence ID" value="EPS44286.1"/>
    <property type="molecule type" value="Genomic_DNA"/>
</dbReference>
<evidence type="ECO:0000256" key="1">
    <source>
        <dbReference type="ARBA" id="ARBA00004123"/>
    </source>
</evidence>
<feature type="compositionally biased region" description="Low complexity" evidence="5">
    <location>
        <begin position="545"/>
        <end position="557"/>
    </location>
</feature>
<feature type="compositionally biased region" description="Basic and acidic residues" evidence="5">
    <location>
        <begin position="819"/>
        <end position="834"/>
    </location>
</feature>
<dbReference type="SMART" id="SM00248">
    <property type="entry name" value="ANK"/>
    <property type="match status" value="5"/>
</dbReference>
<feature type="compositionally biased region" description="Low complexity" evidence="5">
    <location>
        <begin position="226"/>
        <end position="235"/>
    </location>
</feature>